<feature type="region of interest" description="Disordered" evidence="1">
    <location>
        <begin position="1"/>
        <end position="21"/>
    </location>
</feature>
<evidence type="ECO:0000313" key="2">
    <source>
        <dbReference type="EMBL" id="GBN10296.1"/>
    </source>
</evidence>
<comment type="caution">
    <text evidence="2">The sequence shown here is derived from an EMBL/GenBank/DDBJ whole genome shotgun (WGS) entry which is preliminary data.</text>
</comment>
<accession>A0A4Y2L9N7</accession>
<sequence length="105" mass="11953">MCEAVGSRKHESKKAEEQEAANEINMPNISLCPKVFLQTLKAKMISDKKEVSIRIILDSGSQRSCILKRLAIEMGYIPVRKETLVHSLFGRVKSEKFGHKCYKIM</sequence>
<protein>
    <recommendedName>
        <fullName evidence="4">Peptidase aspartic putative domain-containing protein</fullName>
    </recommendedName>
</protein>
<dbReference type="Proteomes" id="UP000499080">
    <property type="component" value="Unassembled WGS sequence"/>
</dbReference>
<name>A0A4Y2L9N7_ARAVE</name>
<feature type="compositionally biased region" description="Basic and acidic residues" evidence="1">
    <location>
        <begin position="1"/>
        <end position="17"/>
    </location>
</feature>
<dbReference type="EMBL" id="BGPR01005448">
    <property type="protein sequence ID" value="GBN10296.1"/>
    <property type="molecule type" value="Genomic_DNA"/>
</dbReference>
<evidence type="ECO:0008006" key="4">
    <source>
        <dbReference type="Google" id="ProtNLM"/>
    </source>
</evidence>
<reference evidence="2 3" key="1">
    <citation type="journal article" date="2019" name="Sci. Rep.">
        <title>Orb-weaving spider Araneus ventricosus genome elucidates the spidroin gene catalogue.</title>
        <authorList>
            <person name="Kono N."/>
            <person name="Nakamura H."/>
            <person name="Ohtoshi R."/>
            <person name="Moran D.A.P."/>
            <person name="Shinohara A."/>
            <person name="Yoshida Y."/>
            <person name="Fujiwara M."/>
            <person name="Mori M."/>
            <person name="Tomita M."/>
            <person name="Arakawa K."/>
        </authorList>
    </citation>
    <scope>NUCLEOTIDE SEQUENCE [LARGE SCALE GENOMIC DNA]</scope>
</reference>
<evidence type="ECO:0000313" key="3">
    <source>
        <dbReference type="Proteomes" id="UP000499080"/>
    </source>
</evidence>
<dbReference type="OrthoDB" id="6765836at2759"/>
<proteinExistence type="predicted"/>
<gene>
    <name evidence="2" type="ORF">AVEN_54463_1</name>
</gene>
<keyword evidence="3" id="KW-1185">Reference proteome</keyword>
<dbReference type="AlphaFoldDB" id="A0A4Y2L9N7"/>
<evidence type="ECO:0000256" key="1">
    <source>
        <dbReference type="SAM" id="MobiDB-lite"/>
    </source>
</evidence>
<organism evidence="2 3">
    <name type="scientific">Araneus ventricosus</name>
    <name type="common">Orbweaver spider</name>
    <name type="synonym">Epeira ventricosa</name>
    <dbReference type="NCBI Taxonomy" id="182803"/>
    <lineage>
        <taxon>Eukaryota</taxon>
        <taxon>Metazoa</taxon>
        <taxon>Ecdysozoa</taxon>
        <taxon>Arthropoda</taxon>
        <taxon>Chelicerata</taxon>
        <taxon>Arachnida</taxon>
        <taxon>Araneae</taxon>
        <taxon>Araneomorphae</taxon>
        <taxon>Entelegynae</taxon>
        <taxon>Araneoidea</taxon>
        <taxon>Araneidae</taxon>
        <taxon>Araneus</taxon>
    </lineage>
</organism>